<organism evidence="1 2">
    <name type="scientific">Neisseria animalis</name>
    <dbReference type="NCBI Taxonomy" id="492"/>
    <lineage>
        <taxon>Bacteria</taxon>
        <taxon>Pseudomonadati</taxon>
        <taxon>Pseudomonadota</taxon>
        <taxon>Betaproteobacteria</taxon>
        <taxon>Neisseriales</taxon>
        <taxon>Neisseriaceae</taxon>
        <taxon>Neisseria</taxon>
    </lineage>
</organism>
<evidence type="ECO:0000313" key="2">
    <source>
        <dbReference type="Proteomes" id="UP000325536"/>
    </source>
</evidence>
<protein>
    <submittedName>
        <fullName evidence="1">Uncharacterized protein</fullName>
    </submittedName>
</protein>
<proteinExistence type="predicted"/>
<name>A0A5P3MTV4_NEIAN</name>
<dbReference type="KEGG" id="naq:D0T90_05730"/>
<gene>
    <name evidence="1" type="ORF">D0T90_05730</name>
</gene>
<dbReference type="OrthoDB" id="6712325at2"/>
<reference evidence="1 2" key="1">
    <citation type="submission" date="2018-08" db="EMBL/GenBank/DDBJ databases">
        <title>Neisseria animalis ATCC 49930 complete genome.</title>
        <authorList>
            <person name="Veseli I.A."/>
            <person name="Mascarenhas dos Santos A.C."/>
            <person name="Buttler R."/>
            <person name="Pombert J.-F."/>
        </authorList>
    </citation>
    <scope>NUCLEOTIDE SEQUENCE [LARGE SCALE GENOMIC DNA]</scope>
    <source>
        <strain evidence="1 2">ATCC 49930</strain>
    </source>
</reference>
<keyword evidence="2" id="KW-1185">Reference proteome</keyword>
<dbReference type="AlphaFoldDB" id="A0A5P3MTV4"/>
<evidence type="ECO:0000313" key="1">
    <source>
        <dbReference type="EMBL" id="QEY24994.1"/>
    </source>
</evidence>
<dbReference type="EMBL" id="CP031699">
    <property type="protein sequence ID" value="QEY24994.1"/>
    <property type="molecule type" value="Genomic_DNA"/>
</dbReference>
<accession>A0A5P3MTV4</accession>
<dbReference type="Proteomes" id="UP000325536">
    <property type="component" value="Chromosome"/>
</dbReference>
<sequence length="96" mass="11228">MLGAANEIGNCYKSRKKDKLYCLYFDYTARIFDARMSEAMNFPATEFFDDERFAERTISKVYLPRDVSMDEANQHLSELYGKLTQKISVKIYTSVQ</sequence>